<dbReference type="EMBL" id="LNYL01000005">
    <property type="protein sequence ID" value="KTD31506.1"/>
    <property type="molecule type" value="Genomic_DNA"/>
</dbReference>
<dbReference type="Gene3D" id="3.20.20.80">
    <property type="entry name" value="Glycosidases"/>
    <property type="match status" value="1"/>
</dbReference>
<sequence length="502" mass="54880">MNKLMAIIPFLPALAFSAPITNNITGVGPSGSIKPYICIQKTDETVSLKLAPGMTGDANQASGNPGYAGGTIRFDGCTKDNTYLGYIGFLISNNGNNAINEYKPPDGVHIALKNPAIDGLGHVTGSIEYTSIDENPNLIQAKAGKNWPFVGINLAGMEFGKVIDPTVIPNLSLADANSTSSDLKDTEAFIKAGINTVRVPISWGFLQLNGPGTGQLHEAYYDNYIGPLLRSLTQAKVHTIVDLHAYMRYSKFGEQISGCNPAVTANCPDGTLITDETAYQSIWGQLAQRMQKDNKIDKNYLMIDLMNEPVNVPDDKVFTIQAALIKMLQEQHFSGYILVEGNSWTGLHSWTTHQWTGSDGTAYTNAILFTRDNFAQAGVTDLSKVLINVHQYLDADYSGTHDTCLQDLSTTGPNGFNLNAFVDYLNTNQLQAIVTEFGTGRSAESCRTPLTQFMQYMQDNAAKDKGYGFVGWTIWSTGHGWGNYNLRVLPNSYQMDVLKQFL</sequence>
<keyword evidence="2 3" id="KW-0326">Glycosidase</keyword>
<dbReference type="EC" id="3.2.1.4" evidence="6"/>
<dbReference type="OrthoDB" id="6769681at2"/>
<evidence type="ECO:0000313" key="7">
    <source>
        <dbReference type="Proteomes" id="UP000054908"/>
    </source>
</evidence>
<dbReference type="RefSeq" id="WP_058451084.1">
    <property type="nucleotide sequence ID" value="NZ_CAAAIB010000003.1"/>
</dbReference>
<feature type="chain" id="PRO_5006915492" evidence="4">
    <location>
        <begin position="18"/>
        <end position="502"/>
    </location>
</feature>
<organism evidence="6 7">
    <name type="scientific">Legionella maceachernii</name>
    <dbReference type="NCBI Taxonomy" id="466"/>
    <lineage>
        <taxon>Bacteria</taxon>
        <taxon>Pseudomonadati</taxon>
        <taxon>Pseudomonadota</taxon>
        <taxon>Gammaproteobacteria</taxon>
        <taxon>Legionellales</taxon>
        <taxon>Legionellaceae</taxon>
        <taxon>Legionella</taxon>
    </lineage>
</organism>
<dbReference type="PANTHER" id="PTHR34142:SF1">
    <property type="entry name" value="GLYCOSIDE HYDROLASE FAMILY 5 DOMAIN-CONTAINING PROTEIN"/>
    <property type="match status" value="1"/>
</dbReference>
<evidence type="ECO:0000259" key="5">
    <source>
        <dbReference type="Pfam" id="PF00150"/>
    </source>
</evidence>
<dbReference type="InterPro" id="IPR001547">
    <property type="entry name" value="Glyco_hydro_5"/>
</dbReference>
<keyword evidence="7" id="KW-1185">Reference proteome</keyword>
<evidence type="ECO:0000256" key="3">
    <source>
        <dbReference type="RuleBase" id="RU361153"/>
    </source>
</evidence>
<dbReference type="InterPro" id="IPR018087">
    <property type="entry name" value="Glyco_hydro_5_CS"/>
</dbReference>
<dbReference type="Pfam" id="PF00150">
    <property type="entry name" value="Cellulase"/>
    <property type="match status" value="1"/>
</dbReference>
<evidence type="ECO:0000256" key="4">
    <source>
        <dbReference type="SAM" id="SignalP"/>
    </source>
</evidence>
<name>A0A0W0WGS6_9GAMM</name>
<keyword evidence="4" id="KW-0732">Signal</keyword>
<dbReference type="PROSITE" id="PS00659">
    <property type="entry name" value="GLYCOSYL_HYDROL_F5"/>
    <property type="match status" value="1"/>
</dbReference>
<dbReference type="InterPro" id="IPR017853">
    <property type="entry name" value="GH"/>
</dbReference>
<dbReference type="STRING" id="466.Lmac_0254"/>
<gene>
    <name evidence="6" type="primary">egl</name>
    <name evidence="6" type="ORF">Lmac_0254</name>
</gene>
<keyword evidence="1 3" id="KW-0378">Hydrolase</keyword>
<comment type="caution">
    <text evidence="6">The sequence shown here is derived from an EMBL/GenBank/DDBJ whole genome shotgun (WGS) entry which is preliminary data.</text>
</comment>
<feature type="signal peptide" evidence="4">
    <location>
        <begin position="1"/>
        <end position="17"/>
    </location>
</feature>
<proteinExistence type="inferred from homology"/>
<dbReference type="PATRIC" id="fig|466.6.peg.272"/>
<evidence type="ECO:0000256" key="2">
    <source>
        <dbReference type="ARBA" id="ARBA00023295"/>
    </source>
</evidence>
<dbReference type="PANTHER" id="PTHR34142">
    <property type="entry name" value="ENDO-BETA-1,4-GLUCANASE A"/>
    <property type="match status" value="1"/>
</dbReference>
<dbReference type="GO" id="GO:0009251">
    <property type="term" value="P:glucan catabolic process"/>
    <property type="evidence" value="ECO:0007669"/>
    <property type="project" value="TreeGrafter"/>
</dbReference>
<dbReference type="AlphaFoldDB" id="A0A0W0WGS6"/>
<comment type="similarity">
    <text evidence="3">Belongs to the glycosyl hydrolase 5 (cellulase A) family.</text>
</comment>
<reference evidence="6 7" key="1">
    <citation type="submission" date="2015-11" db="EMBL/GenBank/DDBJ databases">
        <title>Genomic analysis of 38 Legionella species identifies large and diverse effector repertoires.</title>
        <authorList>
            <person name="Burstein D."/>
            <person name="Amaro F."/>
            <person name="Zusman T."/>
            <person name="Lifshitz Z."/>
            <person name="Cohen O."/>
            <person name="Gilbert J.A."/>
            <person name="Pupko T."/>
            <person name="Shuman H.A."/>
            <person name="Segal G."/>
        </authorList>
    </citation>
    <scope>NUCLEOTIDE SEQUENCE [LARGE SCALE GENOMIC DNA]</scope>
    <source>
        <strain evidence="6 7">PX-1-G2-E2</strain>
    </source>
</reference>
<feature type="domain" description="Glycoside hydrolase family 5" evidence="5">
    <location>
        <begin position="186"/>
        <end position="476"/>
    </location>
</feature>
<evidence type="ECO:0000313" key="6">
    <source>
        <dbReference type="EMBL" id="KTD31506.1"/>
    </source>
</evidence>
<dbReference type="SUPFAM" id="SSF51445">
    <property type="entry name" value="(Trans)glycosidases"/>
    <property type="match status" value="1"/>
</dbReference>
<dbReference type="GO" id="GO:0008810">
    <property type="term" value="F:cellulase activity"/>
    <property type="evidence" value="ECO:0007669"/>
    <property type="project" value="UniProtKB-EC"/>
</dbReference>
<dbReference type="Proteomes" id="UP000054908">
    <property type="component" value="Unassembled WGS sequence"/>
</dbReference>
<evidence type="ECO:0000256" key="1">
    <source>
        <dbReference type="ARBA" id="ARBA00022801"/>
    </source>
</evidence>
<protein>
    <submittedName>
        <fullName evidence="6">Endoglucanase</fullName>
        <ecNumber evidence="6">3.2.1.4</ecNumber>
    </submittedName>
</protein>
<accession>A0A0W0WGS6</accession>